<dbReference type="EMBL" id="CAAALY010246834">
    <property type="protein sequence ID" value="VEL34016.1"/>
    <property type="molecule type" value="Genomic_DNA"/>
</dbReference>
<reference evidence="2" key="1">
    <citation type="submission" date="2018-11" db="EMBL/GenBank/DDBJ databases">
        <authorList>
            <consortium name="Pathogen Informatics"/>
        </authorList>
    </citation>
    <scope>NUCLEOTIDE SEQUENCE</scope>
</reference>
<feature type="region of interest" description="Disordered" evidence="1">
    <location>
        <begin position="192"/>
        <end position="222"/>
    </location>
</feature>
<feature type="compositionally biased region" description="Polar residues" evidence="1">
    <location>
        <begin position="109"/>
        <end position="127"/>
    </location>
</feature>
<proteinExistence type="predicted"/>
<gene>
    <name evidence="2" type="ORF">PXEA_LOCUS27456</name>
</gene>
<protein>
    <submittedName>
        <fullName evidence="2">Uncharacterized protein</fullName>
    </submittedName>
</protein>
<comment type="caution">
    <text evidence="2">The sequence shown here is derived from an EMBL/GenBank/DDBJ whole genome shotgun (WGS) entry which is preliminary data.</text>
</comment>
<organism evidence="2 3">
    <name type="scientific">Protopolystoma xenopodis</name>
    <dbReference type="NCBI Taxonomy" id="117903"/>
    <lineage>
        <taxon>Eukaryota</taxon>
        <taxon>Metazoa</taxon>
        <taxon>Spiralia</taxon>
        <taxon>Lophotrochozoa</taxon>
        <taxon>Platyhelminthes</taxon>
        <taxon>Monogenea</taxon>
        <taxon>Polyopisthocotylea</taxon>
        <taxon>Polystomatidea</taxon>
        <taxon>Polystomatidae</taxon>
        <taxon>Protopolystoma</taxon>
    </lineage>
</organism>
<evidence type="ECO:0000313" key="2">
    <source>
        <dbReference type="EMBL" id="VEL34016.1"/>
    </source>
</evidence>
<feature type="compositionally biased region" description="Acidic residues" evidence="1">
    <location>
        <begin position="1"/>
        <end position="11"/>
    </location>
</feature>
<feature type="compositionally biased region" description="Polar residues" evidence="1">
    <location>
        <begin position="43"/>
        <end position="52"/>
    </location>
</feature>
<feature type="region of interest" description="Disordered" evidence="1">
    <location>
        <begin position="1"/>
        <end position="168"/>
    </location>
</feature>
<dbReference type="Proteomes" id="UP000784294">
    <property type="component" value="Unassembled WGS sequence"/>
</dbReference>
<name>A0A448XD28_9PLAT</name>
<feature type="compositionally biased region" description="Basic and acidic residues" evidence="1">
    <location>
        <begin position="79"/>
        <end position="108"/>
    </location>
</feature>
<accession>A0A448XD28</accession>
<evidence type="ECO:0000313" key="3">
    <source>
        <dbReference type="Proteomes" id="UP000784294"/>
    </source>
</evidence>
<sequence length="222" mass="24730">MLDPSSSEEDESHSGFSSSRRAVQRGAHSVRLSDDRCAEKYIQLNQSQSYKSNARIGGGNVGSDGMNDIALRPAHHKQHSFDSHDQANMDSKVHGYHRDKNTYSKEKSGQSVTHCLPRSDTSYSQHRQASEHIHPDSRNLGRYRSIEDPYIEQTSQLSSLPRGRTSYETTNWSSGGSVGGYDYHDGLDIRNTGREYAHGGVPRQTISGQRFPQEAGAQASYQ</sequence>
<keyword evidence="3" id="KW-1185">Reference proteome</keyword>
<dbReference type="AlphaFoldDB" id="A0A448XD28"/>
<evidence type="ECO:0000256" key="1">
    <source>
        <dbReference type="SAM" id="MobiDB-lite"/>
    </source>
</evidence>
<feature type="compositionally biased region" description="Basic and acidic residues" evidence="1">
    <location>
        <begin position="128"/>
        <end position="147"/>
    </location>
</feature>